<proteinExistence type="predicted"/>
<dbReference type="AlphaFoldDB" id="A0AA39UTC1"/>
<dbReference type="Proteomes" id="UP001175228">
    <property type="component" value="Unassembled WGS sequence"/>
</dbReference>
<reference evidence="1" key="1">
    <citation type="submission" date="2023-06" db="EMBL/GenBank/DDBJ databases">
        <authorList>
            <consortium name="Lawrence Berkeley National Laboratory"/>
            <person name="Ahrendt S."/>
            <person name="Sahu N."/>
            <person name="Indic B."/>
            <person name="Wong-Bajracharya J."/>
            <person name="Merenyi Z."/>
            <person name="Ke H.-M."/>
            <person name="Monk M."/>
            <person name="Kocsube S."/>
            <person name="Drula E."/>
            <person name="Lipzen A."/>
            <person name="Balint B."/>
            <person name="Henrissat B."/>
            <person name="Andreopoulos B."/>
            <person name="Martin F.M."/>
            <person name="Harder C.B."/>
            <person name="Rigling D."/>
            <person name="Ford K.L."/>
            <person name="Foster G.D."/>
            <person name="Pangilinan J."/>
            <person name="Papanicolaou A."/>
            <person name="Barry K."/>
            <person name="LaButti K."/>
            <person name="Viragh M."/>
            <person name="Koriabine M."/>
            <person name="Yan M."/>
            <person name="Riley R."/>
            <person name="Champramary S."/>
            <person name="Plett K.L."/>
            <person name="Tsai I.J."/>
            <person name="Slot J."/>
            <person name="Sipos G."/>
            <person name="Plett J."/>
            <person name="Nagy L.G."/>
            <person name="Grigoriev I.V."/>
        </authorList>
    </citation>
    <scope>NUCLEOTIDE SEQUENCE</scope>
    <source>
        <strain evidence="1">HWK02</strain>
    </source>
</reference>
<gene>
    <name evidence="1" type="ORF">EDD18DRAFT_1109393</name>
</gene>
<organism evidence="1 2">
    <name type="scientific">Armillaria luteobubalina</name>
    <dbReference type="NCBI Taxonomy" id="153913"/>
    <lineage>
        <taxon>Eukaryota</taxon>
        <taxon>Fungi</taxon>
        <taxon>Dikarya</taxon>
        <taxon>Basidiomycota</taxon>
        <taxon>Agaricomycotina</taxon>
        <taxon>Agaricomycetes</taxon>
        <taxon>Agaricomycetidae</taxon>
        <taxon>Agaricales</taxon>
        <taxon>Marasmiineae</taxon>
        <taxon>Physalacriaceae</taxon>
        <taxon>Armillaria</taxon>
    </lineage>
</organism>
<comment type="caution">
    <text evidence="1">The sequence shown here is derived from an EMBL/GenBank/DDBJ whole genome shotgun (WGS) entry which is preliminary data.</text>
</comment>
<evidence type="ECO:0000313" key="1">
    <source>
        <dbReference type="EMBL" id="KAK0491985.1"/>
    </source>
</evidence>
<name>A0AA39UTC1_9AGAR</name>
<keyword evidence="2" id="KW-1185">Reference proteome</keyword>
<dbReference type="EMBL" id="JAUEPU010000032">
    <property type="protein sequence ID" value="KAK0491985.1"/>
    <property type="molecule type" value="Genomic_DNA"/>
</dbReference>
<sequence>MVKAIAGEAGHQISVHLTYGEQIEKGEAYLSQVEGKKADVIHQGTDSTIDALPLAETFTGVSLHAEAANIVERPRFFGDYDLYAMDSPLLREEYIAYEEPNYEALYKALLRRQTVGSFKACAILRRGLWENGAAVFADVRDPRSRIPISLRLTLVTEISITYTEEELAFFVDQNHHRRTNVPGIFANLEFGNELQCLSEGKFLMNRCWAKTQPGGLVVELFEGYMEFEANNGMYFLGRLGEKINLVQHTFWAIRHEI</sequence>
<protein>
    <submittedName>
        <fullName evidence="1">Uncharacterized protein</fullName>
    </submittedName>
</protein>
<accession>A0AA39UTC1</accession>
<evidence type="ECO:0000313" key="2">
    <source>
        <dbReference type="Proteomes" id="UP001175228"/>
    </source>
</evidence>